<name>A0AAN6QHB0_9PEZI</name>
<dbReference type="Proteomes" id="UP001302812">
    <property type="component" value="Unassembled WGS sequence"/>
</dbReference>
<evidence type="ECO:0000313" key="3">
    <source>
        <dbReference type="Proteomes" id="UP001302812"/>
    </source>
</evidence>
<keyword evidence="3" id="KW-1185">Reference proteome</keyword>
<gene>
    <name evidence="2" type="ORF">N656DRAFT_781868</name>
</gene>
<dbReference type="GeneID" id="89939784"/>
<comment type="caution">
    <text evidence="2">The sequence shown here is derived from an EMBL/GenBank/DDBJ whole genome shotgun (WGS) entry which is preliminary data.</text>
</comment>
<reference evidence="2" key="1">
    <citation type="journal article" date="2023" name="Mol. Phylogenet. Evol.">
        <title>Genome-scale phylogeny and comparative genomics of the fungal order Sordariales.</title>
        <authorList>
            <person name="Hensen N."/>
            <person name="Bonometti L."/>
            <person name="Westerberg I."/>
            <person name="Brannstrom I.O."/>
            <person name="Guillou S."/>
            <person name="Cros-Aarteil S."/>
            <person name="Calhoun S."/>
            <person name="Haridas S."/>
            <person name="Kuo A."/>
            <person name="Mondo S."/>
            <person name="Pangilinan J."/>
            <person name="Riley R."/>
            <person name="LaButti K."/>
            <person name="Andreopoulos B."/>
            <person name="Lipzen A."/>
            <person name="Chen C."/>
            <person name="Yan M."/>
            <person name="Daum C."/>
            <person name="Ng V."/>
            <person name="Clum A."/>
            <person name="Steindorff A."/>
            <person name="Ohm R.A."/>
            <person name="Martin F."/>
            <person name="Silar P."/>
            <person name="Natvig D.O."/>
            <person name="Lalanne C."/>
            <person name="Gautier V."/>
            <person name="Ament-Velasquez S.L."/>
            <person name="Kruys A."/>
            <person name="Hutchinson M.I."/>
            <person name="Powell A.J."/>
            <person name="Barry K."/>
            <person name="Miller A.N."/>
            <person name="Grigoriev I.V."/>
            <person name="Debuchy R."/>
            <person name="Gladieux P."/>
            <person name="Hiltunen Thoren M."/>
            <person name="Johannesson H."/>
        </authorList>
    </citation>
    <scope>NUCLEOTIDE SEQUENCE</scope>
    <source>
        <strain evidence="2">CBS 508.74</strain>
    </source>
</reference>
<proteinExistence type="predicted"/>
<reference evidence="2" key="2">
    <citation type="submission" date="2023-05" db="EMBL/GenBank/DDBJ databases">
        <authorList>
            <consortium name="Lawrence Berkeley National Laboratory"/>
            <person name="Steindorff A."/>
            <person name="Hensen N."/>
            <person name="Bonometti L."/>
            <person name="Westerberg I."/>
            <person name="Brannstrom I.O."/>
            <person name="Guillou S."/>
            <person name="Cros-Aarteil S."/>
            <person name="Calhoun S."/>
            <person name="Haridas S."/>
            <person name="Kuo A."/>
            <person name="Mondo S."/>
            <person name="Pangilinan J."/>
            <person name="Riley R."/>
            <person name="Labutti K."/>
            <person name="Andreopoulos B."/>
            <person name="Lipzen A."/>
            <person name="Chen C."/>
            <person name="Yanf M."/>
            <person name="Daum C."/>
            <person name="Ng V."/>
            <person name="Clum A."/>
            <person name="Ohm R."/>
            <person name="Martin F."/>
            <person name="Silar P."/>
            <person name="Natvig D."/>
            <person name="Lalanne C."/>
            <person name="Gautier V."/>
            <person name="Ament-Velasquez S.L."/>
            <person name="Kruys A."/>
            <person name="Hutchinson M.I."/>
            <person name="Powell A.J."/>
            <person name="Barry K."/>
            <person name="Miller A.N."/>
            <person name="Grigoriev I.V."/>
            <person name="Debuchy R."/>
            <person name="Gladieux P."/>
            <person name="Thoren M.H."/>
            <person name="Johannesson H."/>
        </authorList>
    </citation>
    <scope>NUCLEOTIDE SEQUENCE</scope>
    <source>
        <strain evidence="2">CBS 508.74</strain>
    </source>
</reference>
<sequence length="55" mass="6253">MEERTWRRDQIPPDIPLPFLSKKPPQASRPNQASELVVGAHCRHYVSSKTICPSP</sequence>
<dbReference type="RefSeq" id="XP_064667805.1">
    <property type="nucleotide sequence ID" value="XM_064815659.1"/>
</dbReference>
<organism evidence="2 3">
    <name type="scientific">Canariomyces notabilis</name>
    <dbReference type="NCBI Taxonomy" id="2074819"/>
    <lineage>
        <taxon>Eukaryota</taxon>
        <taxon>Fungi</taxon>
        <taxon>Dikarya</taxon>
        <taxon>Ascomycota</taxon>
        <taxon>Pezizomycotina</taxon>
        <taxon>Sordariomycetes</taxon>
        <taxon>Sordariomycetidae</taxon>
        <taxon>Sordariales</taxon>
        <taxon>Chaetomiaceae</taxon>
        <taxon>Canariomyces</taxon>
    </lineage>
</organism>
<feature type="region of interest" description="Disordered" evidence="1">
    <location>
        <begin position="1"/>
        <end position="34"/>
    </location>
</feature>
<accession>A0AAN6QHB0</accession>
<dbReference type="EMBL" id="MU853351">
    <property type="protein sequence ID" value="KAK4110235.1"/>
    <property type="molecule type" value="Genomic_DNA"/>
</dbReference>
<feature type="compositionally biased region" description="Basic and acidic residues" evidence="1">
    <location>
        <begin position="1"/>
        <end position="11"/>
    </location>
</feature>
<dbReference type="AlphaFoldDB" id="A0AAN6QHB0"/>
<evidence type="ECO:0000313" key="2">
    <source>
        <dbReference type="EMBL" id="KAK4110235.1"/>
    </source>
</evidence>
<protein>
    <submittedName>
        <fullName evidence="2">Uncharacterized protein</fullName>
    </submittedName>
</protein>
<evidence type="ECO:0000256" key="1">
    <source>
        <dbReference type="SAM" id="MobiDB-lite"/>
    </source>
</evidence>